<dbReference type="Pfam" id="PF00011">
    <property type="entry name" value="HSP20"/>
    <property type="match status" value="1"/>
</dbReference>
<dbReference type="InterPro" id="IPR037913">
    <property type="entry name" value="ACD_IbpA/B"/>
</dbReference>
<dbReference type="PROSITE" id="PS01031">
    <property type="entry name" value="SHSP"/>
    <property type="match status" value="1"/>
</dbReference>
<evidence type="ECO:0000256" key="4">
    <source>
        <dbReference type="SAM" id="MobiDB-lite"/>
    </source>
</evidence>
<dbReference type="OrthoDB" id="9810618at2"/>
<name>A0A845Q9L2_9HYPH</name>
<dbReference type="CDD" id="cd06470">
    <property type="entry name" value="ACD_IbpA-B_like"/>
    <property type="match status" value="1"/>
</dbReference>
<dbReference type="PANTHER" id="PTHR47062">
    <property type="match status" value="1"/>
</dbReference>
<evidence type="ECO:0000259" key="5">
    <source>
        <dbReference type="PROSITE" id="PS01031"/>
    </source>
</evidence>
<evidence type="ECO:0000313" key="6">
    <source>
        <dbReference type="EMBL" id="NBG94890.1"/>
    </source>
</evidence>
<feature type="region of interest" description="Disordered" evidence="4">
    <location>
        <begin position="147"/>
        <end position="176"/>
    </location>
</feature>
<evidence type="ECO:0000256" key="1">
    <source>
        <dbReference type="ARBA" id="ARBA00023016"/>
    </source>
</evidence>
<dbReference type="InterPro" id="IPR008978">
    <property type="entry name" value="HSP20-like_chaperone"/>
</dbReference>
<protein>
    <submittedName>
        <fullName evidence="6">Hsp20 family protein</fullName>
    </submittedName>
</protein>
<dbReference type="Gene3D" id="2.60.40.790">
    <property type="match status" value="1"/>
</dbReference>
<dbReference type="RefSeq" id="WP_160586951.1">
    <property type="nucleotide sequence ID" value="NZ_BMHN01000001.1"/>
</dbReference>
<dbReference type="SUPFAM" id="SSF49764">
    <property type="entry name" value="HSP20-like chaperones"/>
    <property type="match status" value="1"/>
</dbReference>
<dbReference type="EMBL" id="WXYQ01000004">
    <property type="protein sequence ID" value="NBG94890.1"/>
    <property type="molecule type" value="Genomic_DNA"/>
</dbReference>
<keyword evidence="1" id="KW-0346">Stress response</keyword>
<dbReference type="PANTHER" id="PTHR47062:SF1">
    <property type="entry name" value="SMALL HEAT SHOCK PROTEIN IBPA"/>
    <property type="match status" value="1"/>
</dbReference>
<feature type="domain" description="SHSP" evidence="5">
    <location>
        <begin position="41"/>
        <end position="149"/>
    </location>
</feature>
<dbReference type="AlphaFoldDB" id="A0A845Q9L2"/>
<evidence type="ECO:0000313" key="7">
    <source>
        <dbReference type="Proteomes" id="UP000470384"/>
    </source>
</evidence>
<dbReference type="Proteomes" id="UP000470384">
    <property type="component" value="Unassembled WGS sequence"/>
</dbReference>
<dbReference type="InterPro" id="IPR002068">
    <property type="entry name" value="A-crystallin/Hsp20_dom"/>
</dbReference>
<evidence type="ECO:0000256" key="2">
    <source>
        <dbReference type="PROSITE-ProRule" id="PRU00285"/>
    </source>
</evidence>
<comment type="caution">
    <text evidence="6">The sequence shown here is derived from an EMBL/GenBank/DDBJ whole genome shotgun (WGS) entry which is preliminary data.</text>
</comment>
<accession>A0A845Q9L2</accession>
<reference evidence="6 7" key="1">
    <citation type="journal article" date="2016" name="Int. J. Syst. Evol. Microbiol.">
        <title>Pyruvatibacter mobilis gen. nov., sp. nov., a marine bacterium from the culture broth of Picochlorum sp. 122.</title>
        <authorList>
            <person name="Wang G."/>
            <person name="Tang M."/>
            <person name="Wu H."/>
            <person name="Dai S."/>
            <person name="Li T."/>
            <person name="Chen C."/>
            <person name="He H."/>
            <person name="Fan J."/>
            <person name="Xiang W."/>
            <person name="Li X."/>
        </authorList>
    </citation>
    <scope>NUCLEOTIDE SEQUENCE [LARGE SCALE GENOMIC DNA]</scope>
    <source>
        <strain evidence="6 7">GYP-11</strain>
    </source>
</reference>
<proteinExistence type="inferred from homology"/>
<comment type="similarity">
    <text evidence="2 3">Belongs to the small heat shock protein (HSP20) family.</text>
</comment>
<sequence>MARVTPFTHPLLLGFDGLEQLLDRVGRLSNDGYPPFNIEQTSLGTDAGPDAHAGGAQRFRITLAVAGFTENALSVTVEGNELVIRGKQQDDGDRAFLHRGIAARQFVRVFVLADGLEVEGADLENGLLSIDLVKPEPAHHVRRIEIGSQAQPRQRIESRRINGSDGASAEPEDTAV</sequence>
<gene>
    <name evidence="6" type="ORF">GTQ45_04000</name>
</gene>
<evidence type="ECO:0000256" key="3">
    <source>
        <dbReference type="RuleBase" id="RU003616"/>
    </source>
</evidence>
<keyword evidence="7" id="KW-1185">Reference proteome</keyword>
<dbReference type="GeneID" id="300655800"/>
<organism evidence="6 7">
    <name type="scientific">Pyruvatibacter mobilis</name>
    <dbReference type="NCBI Taxonomy" id="1712261"/>
    <lineage>
        <taxon>Bacteria</taxon>
        <taxon>Pseudomonadati</taxon>
        <taxon>Pseudomonadota</taxon>
        <taxon>Alphaproteobacteria</taxon>
        <taxon>Hyphomicrobiales</taxon>
        <taxon>Parvibaculaceae</taxon>
        <taxon>Pyruvatibacter</taxon>
    </lineage>
</organism>